<dbReference type="EMBL" id="LT550334">
    <property type="protein sequence ID" value="SAL95539.1"/>
    <property type="molecule type" value="Genomic_DNA"/>
</dbReference>
<protein>
    <submittedName>
        <fullName evidence="2">Uncharacterized protein</fullName>
    </submittedName>
</protein>
<evidence type="ECO:0000256" key="1">
    <source>
        <dbReference type="SAM" id="Phobius"/>
    </source>
</evidence>
<gene>
    <name evidence="2" type="primary">ABSGL_00868.1 scaffold 958</name>
</gene>
<organism evidence="2">
    <name type="scientific">Absidia glauca</name>
    <name type="common">Pin mould</name>
    <dbReference type="NCBI Taxonomy" id="4829"/>
    <lineage>
        <taxon>Eukaryota</taxon>
        <taxon>Fungi</taxon>
        <taxon>Fungi incertae sedis</taxon>
        <taxon>Mucoromycota</taxon>
        <taxon>Mucoromycotina</taxon>
        <taxon>Mucoromycetes</taxon>
        <taxon>Mucorales</taxon>
        <taxon>Cunninghamellaceae</taxon>
        <taxon>Absidia</taxon>
    </lineage>
</organism>
<sequence>MKVPYFYLSIAVMALMETVSAQIFKPRFRMIMKDGSVRIATAYFRCYNLVNVKSIYYYFDTECRYYTDTECESPVDGTYIQHVSSEDEELDNPTGSFKCIYR</sequence>
<evidence type="ECO:0000313" key="3">
    <source>
        <dbReference type="Proteomes" id="UP000078561"/>
    </source>
</evidence>
<dbReference type="AlphaFoldDB" id="A0A168KVA4"/>
<keyword evidence="1" id="KW-0812">Transmembrane</keyword>
<reference evidence="2" key="1">
    <citation type="submission" date="2016-04" db="EMBL/GenBank/DDBJ databases">
        <authorList>
            <person name="Evans L.H."/>
            <person name="Alamgir A."/>
            <person name="Owens N."/>
            <person name="Weber N.D."/>
            <person name="Virtaneva K."/>
            <person name="Barbian K."/>
            <person name="Babar A."/>
            <person name="Rosenke K."/>
        </authorList>
    </citation>
    <scope>NUCLEOTIDE SEQUENCE [LARGE SCALE GENOMIC DNA]</scope>
    <source>
        <strain evidence="2">CBS 101.48</strain>
    </source>
</reference>
<keyword evidence="1" id="KW-1133">Transmembrane helix</keyword>
<accession>A0A168KVA4</accession>
<proteinExistence type="predicted"/>
<keyword evidence="3" id="KW-1185">Reference proteome</keyword>
<dbReference type="Proteomes" id="UP000078561">
    <property type="component" value="Unassembled WGS sequence"/>
</dbReference>
<dbReference type="InParanoid" id="A0A168KVA4"/>
<name>A0A168KVA4_ABSGL</name>
<feature type="transmembrane region" description="Helical" evidence="1">
    <location>
        <begin position="6"/>
        <end position="24"/>
    </location>
</feature>
<evidence type="ECO:0000313" key="2">
    <source>
        <dbReference type="EMBL" id="SAL95539.1"/>
    </source>
</evidence>
<keyword evidence="1" id="KW-0472">Membrane</keyword>